<dbReference type="InterPro" id="IPR032466">
    <property type="entry name" value="Metal_Hydrolase"/>
</dbReference>
<accession>A0ABT9J2M7</accession>
<dbReference type="Gene3D" id="3.20.20.140">
    <property type="entry name" value="Metal-dependent hydrolases"/>
    <property type="match status" value="1"/>
</dbReference>
<dbReference type="PROSITE" id="PS01322">
    <property type="entry name" value="PHOSPHOTRIESTERASE_1"/>
    <property type="match status" value="1"/>
</dbReference>
<dbReference type="PANTHER" id="PTHR10819:SF3">
    <property type="entry name" value="PHOSPHOTRIESTERASE-RELATED PROTEIN"/>
    <property type="match status" value="1"/>
</dbReference>
<comment type="caution">
    <text evidence="4">The sequence shown here is derived from an EMBL/GenBank/DDBJ whole genome shotgun (WGS) entry which is preliminary data.</text>
</comment>
<gene>
    <name evidence="4" type="ORF">Q5Y73_17320</name>
</gene>
<sequence>MIHTVLGEIESESLGVTLMHEHIMYSSAGADLVKSIDYDREQIVKHMLPYLQMLKKSGCNTLVDSTPPEEGRDALLLQQCASKTGLNIITNIGTFHGDKVFKEIREGSIDEITSYWIEEYHTGIDCTGVKPGFIKIALNDFGDLTSLQEKILRAAARASLVTGLTIQCHIKLTKSVLQAAHILIEEKLPFHKFIWAHADYESDVSTITDLARKGMWIEIDQIGRVPYIKPIQLLKRCINVDILDRVLISQDAGCYHVEEQWGGSIVPFHRLFTEFIPLCEQYGIKRSVFTKLLQENPAACLEIE</sequence>
<reference evidence="4 5" key="1">
    <citation type="submission" date="2023-08" db="EMBL/GenBank/DDBJ databases">
        <authorList>
            <person name="Park J.-S."/>
        </authorList>
    </citation>
    <scope>NUCLEOTIDE SEQUENCE [LARGE SCALE GENOMIC DNA]</scope>
    <source>
        <strain evidence="4 5">2205SS18-9</strain>
    </source>
</reference>
<proteinExistence type="inferred from homology"/>
<dbReference type="Proteomes" id="UP001231941">
    <property type="component" value="Unassembled WGS sequence"/>
</dbReference>
<name>A0ABT9J2M7_9BACL</name>
<evidence type="ECO:0000313" key="4">
    <source>
        <dbReference type="EMBL" id="MDP5275861.1"/>
    </source>
</evidence>
<protein>
    <recommendedName>
        <fullName evidence="6">Phosphotriesterase</fullName>
    </recommendedName>
</protein>
<keyword evidence="2" id="KW-0378">Hydrolase</keyword>
<dbReference type="InterPro" id="IPR017947">
    <property type="entry name" value="AryldialkylPase_Zn-BS"/>
</dbReference>
<feature type="modified residue" description="N6-carboxylysine" evidence="3">
    <location>
        <position position="135"/>
    </location>
</feature>
<dbReference type="InterPro" id="IPR001559">
    <property type="entry name" value="Phosphotriesterase"/>
</dbReference>
<organism evidence="4 5">
    <name type="scientific">Chengkuizengella axinellae</name>
    <dbReference type="NCBI Taxonomy" id="3064388"/>
    <lineage>
        <taxon>Bacteria</taxon>
        <taxon>Bacillati</taxon>
        <taxon>Bacillota</taxon>
        <taxon>Bacilli</taxon>
        <taxon>Bacillales</taxon>
        <taxon>Paenibacillaceae</taxon>
        <taxon>Chengkuizengella</taxon>
    </lineage>
</organism>
<dbReference type="PANTHER" id="PTHR10819">
    <property type="entry name" value="PHOSPHOTRIESTERASE-RELATED"/>
    <property type="match status" value="1"/>
</dbReference>
<dbReference type="PROSITE" id="PS51347">
    <property type="entry name" value="PHOSPHOTRIESTERASE_2"/>
    <property type="match status" value="1"/>
</dbReference>
<keyword evidence="1" id="KW-0479">Metal-binding</keyword>
<evidence type="ECO:0000313" key="5">
    <source>
        <dbReference type="Proteomes" id="UP001231941"/>
    </source>
</evidence>
<dbReference type="EMBL" id="JAVAMP010000010">
    <property type="protein sequence ID" value="MDP5275861.1"/>
    <property type="molecule type" value="Genomic_DNA"/>
</dbReference>
<comment type="similarity">
    <text evidence="3">Belongs to the metallo-dependent hydrolases superfamily. Phosphotriesterase family.</text>
</comment>
<evidence type="ECO:0000256" key="2">
    <source>
        <dbReference type="ARBA" id="ARBA00022801"/>
    </source>
</evidence>
<dbReference type="SUPFAM" id="SSF51556">
    <property type="entry name" value="Metallo-dependent hydrolases"/>
    <property type="match status" value="1"/>
</dbReference>
<evidence type="ECO:0008006" key="6">
    <source>
        <dbReference type="Google" id="ProtNLM"/>
    </source>
</evidence>
<dbReference type="RefSeq" id="WP_305993170.1">
    <property type="nucleotide sequence ID" value="NZ_JAVAMP010000010.1"/>
</dbReference>
<keyword evidence="5" id="KW-1185">Reference proteome</keyword>
<evidence type="ECO:0000256" key="3">
    <source>
        <dbReference type="PROSITE-ProRule" id="PRU00679"/>
    </source>
</evidence>
<dbReference type="Pfam" id="PF02126">
    <property type="entry name" value="PTE"/>
    <property type="match status" value="1"/>
</dbReference>
<evidence type="ECO:0000256" key="1">
    <source>
        <dbReference type="ARBA" id="ARBA00022723"/>
    </source>
</evidence>